<gene>
    <name evidence="1" type="ORF">EV182_005805</name>
</gene>
<dbReference type="EMBL" id="JAMZIH010007327">
    <property type="protein sequence ID" value="KAJ1673142.1"/>
    <property type="molecule type" value="Genomic_DNA"/>
</dbReference>
<evidence type="ECO:0000313" key="2">
    <source>
        <dbReference type="Proteomes" id="UP001145114"/>
    </source>
</evidence>
<sequence>GPMLAGLYNLGTIVISGPLLVIGPREIPGKLYGFALFNSILVVFSAKKRGIFVPESWLALRQLQVCDTITSSQQQQQQTHHKHAWQLYHKPSGQLLELVATSKQEKRLWMRYLGECIEGSSQQ</sequence>
<feature type="non-terminal residue" evidence="1">
    <location>
        <position position="123"/>
    </location>
</feature>
<comment type="caution">
    <text evidence="1">The sequence shown here is derived from an EMBL/GenBank/DDBJ whole genome shotgun (WGS) entry which is preliminary data.</text>
</comment>
<protein>
    <submittedName>
        <fullName evidence="1">Uncharacterized protein</fullName>
    </submittedName>
</protein>
<organism evidence="1 2">
    <name type="scientific">Spiromyces aspiralis</name>
    <dbReference type="NCBI Taxonomy" id="68401"/>
    <lineage>
        <taxon>Eukaryota</taxon>
        <taxon>Fungi</taxon>
        <taxon>Fungi incertae sedis</taxon>
        <taxon>Zoopagomycota</taxon>
        <taxon>Kickxellomycotina</taxon>
        <taxon>Kickxellomycetes</taxon>
        <taxon>Kickxellales</taxon>
        <taxon>Kickxellaceae</taxon>
        <taxon>Spiromyces</taxon>
    </lineage>
</organism>
<feature type="non-terminal residue" evidence="1">
    <location>
        <position position="1"/>
    </location>
</feature>
<keyword evidence="2" id="KW-1185">Reference proteome</keyword>
<reference evidence="1" key="1">
    <citation type="submission" date="2022-06" db="EMBL/GenBank/DDBJ databases">
        <title>Phylogenomic reconstructions and comparative analyses of Kickxellomycotina fungi.</title>
        <authorList>
            <person name="Reynolds N.K."/>
            <person name="Stajich J.E."/>
            <person name="Barry K."/>
            <person name="Grigoriev I.V."/>
            <person name="Crous P."/>
            <person name="Smith M.E."/>
        </authorList>
    </citation>
    <scope>NUCLEOTIDE SEQUENCE</scope>
    <source>
        <strain evidence="1">RSA 2271</strain>
    </source>
</reference>
<accession>A0ACC1HAH7</accession>
<name>A0ACC1HAH7_9FUNG</name>
<dbReference type="Proteomes" id="UP001145114">
    <property type="component" value="Unassembled WGS sequence"/>
</dbReference>
<proteinExistence type="predicted"/>
<evidence type="ECO:0000313" key="1">
    <source>
        <dbReference type="EMBL" id="KAJ1673142.1"/>
    </source>
</evidence>